<accession>A0AAE3SM80</accession>
<feature type="transmembrane region" description="Helical" evidence="4">
    <location>
        <begin position="65"/>
        <end position="84"/>
    </location>
</feature>
<feature type="transmembrane region" description="Helical" evidence="4">
    <location>
        <begin position="96"/>
        <end position="117"/>
    </location>
</feature>
<name>A0AAE3SM80_9FLAO</name>
<organism evidence="6 7">
    <name type="scientific">Lentiprolixibacter aurantiacus</name>
    <dbReference type="NCBI Taxonomy" id="2993939"/>
    <lineage>
        <taxon>Bacteria</taxon>
        <taxon>Pseudomonadati</taxon>
        <taxon>Bacteroidota</taxon>
        <taxon>Flavobacteriia</taxon>
        <taxon>Flavobacteriales</taxon>
        <taxon>Flavobacteriaceae</taxon>
        <taxon>Lentiprolixibacter</taxon>
    </lineage>
</organism>
<protein>
    <submittedName>
        <fullName evidence="6">Helix-turn-helix domain-containing protein</fullName>
    </submittedName>
</protein>
<evidence type="ECO:0000313" key="6">
    <source>
        <dbReference type="EMBL" id="MCX2718452.1"/>
    </source>
</evidence>
<sequence>MQEIFEILTLLVLFQLFFVSFFLFYSRKGSRLSNYLLAFFFLSLGAGLLDYYFLISGYFESKTQYALFLNSLVILHAPLLLLYTQSLTNKNFRLKWIHLLHTLPFFIALLLLYIFYYNQSPEMQQRVLEDVSEGKDLSTIMISVFGFVYELSYLLAIRIIIKNYRETIVQQFSNLDKINLNWLTFFVNVFIIAMLASTLANILRHSQLIRLDQGAIVFGLVGLLFFISSVLLKGLHQNEIFLGAQGKSTGTENNTEESKSLLHKLNQHLTQNKPYLEAELTLNDLAAQLNVSPRQLSILINAELGKSFFDLINSYRIEEAKRRFRESTDSKLTVLEVMYAVGFNSKSSFNTAFKKYTGNTPTAYKSQFS</sequence>
<keyword evidence="1" id="KW-0805">Transcription regulation</keyword>
<dbReference type="Proteomes" id="UP001207116">
    <property type="component" value="Unassembled WGS sequence"/>
</dbReference>
<dbReference type="SMART" id="SM00342">
    <property type="entry name" value="HTH_ARAC"/>
    <property type="match status" value="1"/>
</dbReference>
<feature type="transmembrane region" description="Helical" evidence="4">
    <location>
        <begin position="37"/>
        <end position="59"/>
    </location>
</feature>
<keyword evidence="4" id="KW-1133">Transmembrane helix</keyword>
<dbReference type="InterPro" id="IPR018060">
    <property type="entry name" value="HTH_AraC"/>
</dbReference>
<keyword evidence="2" id="KW-0238">DNA-binding</keyword>
<dbReference type="AlphaFoldDB" id="A0AAE3SM80"/>
<dbReference type="EMBL" id="JAPFQP010000001">
    <property type="protein sequence ID" value="MCX2718452.1"/>
    <property type="molecule type" value="Genomic_DNA"/>
</dbReference>
<keyword evidence="4" id="KW-0812">Transmembrane</keyword>
<feature type="transmembrane region" description="Helical" evidence="4">
    <location>
        <begin position="215"/>
        <end position="232"/>
    </location>
</feature>
<dbReference type="GO" id="GO:0003700">
    <property type="term" value="F:DNA-binding transcription factor activity"/>
    <property type="evidence" value="ECO:0007669"/>
    <property type="project" value="InterPro"/>
</dbReference>
<dbReference type="RefSeq" id="WP_266010535.1">
    <property type="nucleotide sequence ID" value="NZ_JAPFQP010000001.1"/>
</dbReference>
<keyword evidence="3" id="KW-0804">Transcription</keyword>
<dbReference type="InterPro" id="IPR020449">
    <property type="entry name" value="Tscrpt_reg_AraC-type_HTH"/>
</dbReference>
<feature type="domain" description="HTH araC/xylS-type" evidence="5">
    <location>
        <begin position="259"/>
        <end position="367"/>
    </location>
</feature>
<comment type="caution">
    <text evidence="6">The sequence shown here is derived from an EMBL/GenBank/DDBJ whole genome shotgun (WGS) entry which is preliminary data.</text>
</comment>
<feature type="transmembrane region" description="Helical" evidence="4">
    <location>
        <begin position="6"/>
        <end position="25"/>
    </location>
</feature>
<feature type="transmembrane region" description="Helical" evidence="4">
    <location>
        <begin position="182"/>
        <end position="203"/>
    </location>
</feature>
<keyword evidence="7" id="KW-1185">Reference proteome</keyword>
<evidence type="ECO:0000256" key="2">
    <source>
        <dbReference type="ARBA" id="ARBA00023125"/>
    </source>
</evidence>
<dbReference type="InterPro" id="IPR009057">
    <property type="entry name" value="Homeodomain-like_sf"/>
</dbReference>
<dbReference type="PANTHER" id="PTHR43280:SF29">
    <property type="entry name" value="ARAC-FAMILY TRANSCRIPTIONAL REGULATOR"/>
    <property type="match status" value="1"/>
</dbReference>
<dbReference type="PRINTS" id="PR00032">
    <property type="entry name" value="HTHARAC"/>
</dbReference>
<dbReference type="SUPFAM" id="SSF46689">
    <property type="entry name" value="Homeodomain-like"/>
    <property type="match status" value="1"/>
</dbReference>
<dbReference type="GO" id="GO:0043565">
    <property type="term" value="F:sequence-specific DNA binding"/>
    <property type="evidence" value="ECO:0007669"/>
    <property type="project" value="InterPro"/>
</dbReference>
<gene>
    <name evidence="6" type="ORF">OO016_02445</name>
</gene>
<evidence type="ECO:0000256" key="4">
    <source>
        <dbReference type="SAM" id="Phobius"/>
    </source>
</evidence>
<dbReference type="Gene3D" id="1.10.10.60">
    <property type="entry name" value="Homeodomain-like"/>
    <property type="match status" value="2"/>
</dbReference>
<dbReference type="PROSITE" id="PS01124">
    <property type="entry name" value="HTH_ARAC_FAMILY_2"/>
    <property type="match status" value="1"/>
</dbReference>
<feature type="transmembrane region" description="Helical" evidence="4">
    <location>
        <begin position="137"/>
        <end position="161"/>
    </location>
</feature>
<evidence type="ECO:0000259" key="5">
    <source>
        <dbReference type="PROSITE" id="PS01124"/>
    </source>
</evidence>
<proteinExistence type="predicted"/>
<keyword evidence="4" id="KW-0472">Membrane</keyword>
<evidence type="ECO:0000313" key="7">
    <source>
        <dbReference type="Proteomes" id="UP001207116"/>
    </source>
</evidence>
<dbReference type="Pfam" id="PF12833">
    <property type="entry name" value="HTH_18"/>
    <property type="match status" value="1"/>
</dbReference>
<evidence type="ECO:0000256" key="1">
    <source>
        <dbReference type="ARBA" id="ARBA00023015"/>
    </source>
</evidence>
<dbReference type="PANTHER" id="PTHR43280">
    <property type="entry name" value="ARAC-FAMILY TRANSCRIPTIONAL REGULATOR"/>
    <property type="match status" value="1"/>
</dbReference>
<reference evidence="6" key="1">
    <citation type="submission" date="2022-11" db="EMBL/GenBank/DDBJ databases">
        <title>The characterization of three novel Bacteroidetes species and genomic analysis of their roles in tidal elemental geochemical cycles.</title>
        <authorList>
            <person name="Ma K.-J."/>
        </authorList>
    </citation>
    <scope>NUCLEOTIDE SEQUENCE</scope>
    <source>
        <strain evidence="6">M415</strain>
    </source>
</reference>
<evidence type="ECO:0000256" key="3">
    <source>
        <dbReference type="ARBA" id="ARBA00023163"/>
    </source>
</evidence>